<accession>A0A6G0X3S7</accession>
<dbReference type="SUPFAM" id="SSF52058">
    <property type="entry name" value="L domain-like"/>
    <property type="match status" value="1"/>
</dbReference>
<reference evidence="4 5" key="1">
    <citation type="submission" date="2019-07" db="EMBL/GenBank/DDBJ databases">
        <title>Genomics analysis of Aphanomyces spp. identifies a new class of oomycete effector associated with host adaptation.</title>
        <authorList>
            <person name="Gaulin E."/>
        </authorList>
    </citation>
    <scope>NUCLEOTIDE SEQUENCE [LARGE SCALE GENOMIC DNA]</scope>
    <source>
        <strain evidence="4 5">ATCC 201684</strain>
    </source>
</reference>
<dbReference type="Pfam" id="PF12799">
    <property type="entry name" value="LRR_4"/>
    <property type="match status" value="2"/>
</dbReference>
<dbReference type="SMART" id="SM00365">
    <property type="entry name" value="LRR_SD22"/>
    <property type="match status" value="4"/>
</dbReference>
<keyword evidence="2" id="KW-0677">Repeat</keyword>
<evidence type="ECO:0000256" key="2">
    <source>
        <dbReference type="ARBA" id="ARBA00022737"/>
    </source>
</evidence>
<name>A0A6G0X3S7_9STRA</name>
<dbReference type="PANTHER" id="PTHR46652">
    <property type="entry name" value="LEUCINE-RICH REPEAT AND IQ DOMAIN-CONTAINING PROTEIN 1-RELATED"/>
    <property type="match status" value="1"/>
</dbReference>
<organism evidence="4 5">
    <name type="scientific">Aphanomyces euteiches</name>
    <dbReference type="NCBI Taxonomy" id="100861"/>
    <lineage>
        <taxon>Eukaryota</taxon>
        <taxon>Sar</taxon>
        <taxon>Stramenopiles</taxon>
        <taxon>Oomycota</taxon>
        <taxon>Saprolegniomycetes</taxon>
        <taxon>Saprolegniales</taxon>
        <taxon>Verrucalvaceae</taxon>
        <taxon>Aphanomyces</taxon>
    </lineage>
</organism>
<dbReference type="InterPro" id="IPR001611">
    <property type="entry name" value="Leu-rich_rpt"/>
</dbReference>
<evidence type="ECO:0000313" key="4">
    <source>
        <dbReference type="EMBL" id="KAF0734443.1"/>
    </source>
</evidence>
<dbReference type="InterPro" id="IPR025875">
    <property type="entry name" value="Leu-rich_rpt_4"/>
</dbReference>
<evidence type="ECO:0000256" key="3">
    <source>
        <dbReference type="SAM" id="MobiDB-lite"/>
    </source>
</evidence>
<proteinExistence type="predicted"/>
<dbReference type="CDD" id="cd21340">
    <property type="entry name" value="PPP1R42"/>
    <property type="match status" value="1"/>
</dbReference>
<keyword evidence="5" id="KW-1185">Reference proteome</keyword>
<sequence>MLLNGTKTTMAKGESTEQFLKRLTHLTLTGRKLTAIDLVAKCPNIRVLYLYDIKITNVQPLAALQHLTHVHLQRNRLTKMEHLESLKHLEKLYLDNNEIGTLEGIDHCTALQELHLANQTKLNHPFTFDHNSIAAIAPTLRVLNLSNCNIHDARPLQALRRLEQLDLSRNHISELEDVFGLVGSLHCLRELDLTNNLVNATPKYREHTIVFSQKTLEILDKKPIDSKQRSMMQSHIAFKHKKRQAAAASSQRSKPESECILGVTGNNNWALDE</sequence>
<evidence type="ECO:0008006" key="6">
    <source>
        <dbReference type="Google" id="ProtNLM"/>
    </source>
</evidence>
<dbReference type="Proteomes" id="UP000481153">
    <property type="component" value="Unassembled WGS sequence"/>
</dbReference>
<dbReference type="AlphaFoldDB" id="A0A6G0X3S7"/>
<evidence type="ECO:0000256" key="1">
    <source>
        <dbReference type="ARBA" id="ARBA00022614"/>
    </source>
</evidence>
<dbReference type="VEuPathDB" id="FungiDB:AeMF1_011025"/>
<gene>
    <name evidence="4" type="ORF">Ae201684_008903</name>
</gene>
<dbReference type="PROSITE" id="PS51450">
    <property type="entry name" value="LRR"/>
    <property type="match status" value="4"/>
</dbReference>
<keyword evidence="1" id="KW-0433">Leucine-rich repeat</keyword>
<dbReference type="PANTHER" id="PTHR46652:SF3">
    <property type="entry name" value="LEUCINE-RICH REPEAT-CONTAINING PROTEIN 9"/>
    <property type="match status" value="1"/>
</dbReference>
<dbReference type="EMBL" id="VJMJ01000114">
    <property type="protein sequence ID" value="KAF0734443.1"/>
    <property type="molecule type" value="Genomic_DNA"/>
</dbReference>
<feature type="compositionally biased region" description="Polar residues" evidence="3">
    <location>
        <begin position="264"/>
        <end position="273"/>
    </location>
</feature>
<comment type="caution">
    <text evidence="4">The sequence shown here is derived from an EMBL/GenBank/DDBJ whole genome shotgun (WGS) entry which is preliminary data.</text>
</comment>
<feature type="region of interest" description="Disordered" evidence="3">
    <location>
        <begin position="243"/>
        <end position="273"/>
    </location>
</feature>
<protein>
    <recommendedName>
        <fullName evidence="6">U2A'/phosphoprotein 32 family A C-terminal domain-containing protein</fullName>
    </recommendedName>
</protein>
<dbReference type="SMART" id="SM00369">
    <property type="entry name" value="LRR_TYP"/>
    <property type="match status" value="4"/>
</dbReference>
<evidence type="ECO:0000313" key="5">
    <source>
        <dbReference type="Proteomes" id="UP000481153"/>
    </source>
</evidence>
<dbReference type="InterPro" id="IPR032675">
    <property type="entry name" value="LRR_dom_sf"/>
</dbReference>
<dbReference type="Gene3D" id="3.80.10.10">
    <property type="entry name" value="Ribonuclease Inhibitor"/>
    <property type="match status" value="2"/>
</dbReference>
<dbReference type="InterPro" id="IPR003591">
    <property type="entry name" value="Leu-rich_rpt_typical-subtyp"/>
</dbReference>
<dbReference type="InterPro" id="IPR050836">
    <property type="entry name" value="SDS22/Internalin_LRR"/>
</dbReference>